<feature type="transmembrane region" description="Helical" evidence="2">
    <location>
        <begin position="7"/>
        <end position="26"/>
    </location>
</feature>
<dbReference type="AlphaFoldDB" id="A0A2T2NA71"/>
<name>A0A2T2NA71_CORCC</name>
<dbReference type="OrthoDB" id="47375at2759"/>
<evidence type="ECO:0000256" key="1">
    <source>
        <dbReference type="SAM" id="MobiDB-lite"/>
    </source>
</evidence>
<evidence type="ECO:0000313" key="4">
    <source>
        <dbReference type="Proteomes" id="UP000240883"/>
    </source>
</evidence>
<keyword evidence="2" id="KW-0812">Transmembrane</keyword>
<keyword evidence="4" id="KW-1185">Reference proteome</keyword>
<protein>
    <recommendedName>
        <fullName evidence="5">Glycosyltransferase family 25 protein</fullName>
    </recommendedName>
</protein>
<accession>A0A2T2NA71</accession>
<dbReference type="InterPro" id="IPR002654">
    <property type="entry name" value="Glyco_trans_25"/>
</dbReference>
<dbReference type="EMBL" id="KZ678142">
    <property type="protein sequence ID" value="PSN62289.1"/>
    <property type="molecule type" value="Genomic_DNA"/>
</dbReference>
<organism evidence="3 4">
    <name type="scientific">Corynespora cassiicola Philippines</name>
    <dbReference type="NCBI Taxonomy" id="1448308"/>
    <lineage>
        <taxon>Eukaryota</taxon>
        <taxon>Fungi</taxon>
        <taxon>Dikarya</taxon>
        <taxon>Ascomycota</taxon>
        <taxon>Pezizomycotina</taxon>
        <taxon>Dothideomycetes</taxon>
        <taxon>Pleosporomycetidae</taxon>
        <taxon>Pleosporales</taxon>
        <taxon>Corynesporascaceae</taxon>
        <taxon>Corynespora</taxon>
    </lineage>
</organism>
<dbReference type="CDD" id="cd06532">
    <property type="entry name" value="Glyco_transf_25"/>
    <property type="match status" value="1"/>
</dbReference>
<feature type="region of interest" description="Disordered" evidence="1">
    <location>
        <begin position="312"/>
        <end position="349"/>
    </location>
</feature>
<dbReference type="Proteomes" id="UP000240883">
    <property type="component" value="Unassembled WGS sequence"/>
</dbReference>
<keyword evidence="2" id="KW-0472">Membrane</keyword>
<sequence length="369" mass="41731">MNVKRTIQVLPACAIIVVLFFTFRHFHNGLHIPQVSPDHHVPYISRQPPNPRPANETLDFQEILYISMPYRTDRQDALSLLAAVTGLRLTMIPGVDVSTVHRKARPPGLSEDKQNDPLVGVWRAHANTWRYIIDNNISSALILEDDVDWDMNIKEIMGLWNWQLRYNNTVRWGTGNEGQGWAEECPYGCDWDELFMGQCGNTPNPDRLDLHQVYHDPHGPVISTTQNNILKEATEVWNLSSTDSSLRISSATYGPLCAMGYGLSRIGAMRMLYRIGGWYGFGMGVDNEIAFRTEDGYLSGYTMTPPAFTAWRTGDGKDSDNDAGMKAMDVKSEGNPAGWSHGLKKSARKSLGEVLDKQFWKDKKVERRR</sequence>
<evidence type="ECO:0000313" key="3">
    <source>
        <dbReference type="EMBL" id="PSN62289.1"/>
    </source>
</evidence>
<proteinExistence type="predicted"/>
<gene>
    <name evidence="3" type="ORF">BS50DRAFT_592489</name>
</gene>
<keyword evidence="2" id="KW-1133">Transmembrane helix</keyword>
<evidence type="ECO:0000256" key="2">
    <source>
        <dbReference type="SAM" id="Phobius"/>
    </source>
</evidence>
<evidence type="ECO:0008006" key="5">
    <source>
        <dbReference type="Google" id="ProtNLM"/>
    </source>
</evidence>
<reference evidence="3 4" key="1">
    <citation type="journal article" date="2018" name="Front. Microbiol.">
        <title>Genome-Wide Analysis of Corynespora cassiicola Leaf Fall Disease Putative Effectors.</title>
        <authorList>
            <person name="Lopez D."/>
            <person name="Ribeiro S."/>
            <person name="Label P."/>
            <person name="Fumanal B."/>
            <person name="Venisse J.S."/>
            <person name="Kohler A."/>
            <person name="de Oliveira R.R."/>
            <person name="Labutti K."/>
            <person name="Lipzen A."/>
            <person name="Lail K."/>
            <person name="Bauer D."/>
            <person name="Ohm R.A."/>
            <person name="Barry K.W."/>
            <person name="Spatafora J."/>
            <person name="Grigoriev I.V."/>
            <person name="Martin F.M."/>
            <person name="Pujade-Renaud V."/>
        </authorList>
    </citation>
    <scope>NUCLEOTIDE SEQUENCE [LARGE SCALE GENOMIC DNA]</scope>
    <source>
        <strain evidence="3 4">Philippines</strain>
    </source>
</reference>